<evidence type="ECO:0000256" key="2">
    <source>
        <dbReference type="ARBA" id="ARBA00005811"/>
    </source>
</evidence>
<evidence type="ECO:0000256" key="9">
    <source>
        <dbReference type="ARBA" id="ARBA00023306"/>
    </source>
</evidence>
<evidence type="ECO:0000313" key="13">
    <source>
        <dbReference type="Proteomes" id="UP000199706"/>
    </source>
</evidence>
<dbReference type="Pfam" id="PF02472">
    <property type="entry name" value="ExbD"/>
    <property type="match status" value="1"/>
</dbReference>
<dbReference type="GO" id="GO:0051301">
    <property type="term" value="P:cell division"/>
    <property type="evidence" value="ECO:0007669"/>
    <property type="project" value="UniProtKB-KW"/>
</dbReference>
<dbReference type="InterPro" id="IPR014168">
    <property type="entry name" value="Tol-Pal_TolR"/>
</dbReference>
<comment type="subcellular location">
    <subcellularLocation>
        <location evidence="1">Cell membrane</location>
        <topology evidence="1">Single-pass membrane protein</topology>
    </subcellularLocation>
    <subcellularLocation>
        <location evidence="10">Cell membrane</location>
        <topology evidence="10">Single-pass type II membrane protein</topology>
    </subcellularLocation>
</comment>
<proteinExistence type="inferred from homology"/>
<gene>
    <name evidence="12" type="ORF">SAMN05216466_11024</name>
</gene>
<dbReference type="AlphaFoldDB" id="A0A1G8CI94"/>
<keyword evidence="8 11" id="KW-0472">Membrane</keyword>
<evidence type="ECO:0000256" key="7">
    <source>
        <dbReference type="ARBA" id="ARBA00022989"/>
    </source>
</evidence>
<dbReference type="RefSeq" id="WP_090686592.1">
    <property type="nucleotide sequence ID" value="NZ_CADERL010000018.1"/>
</dbReference>
<dbReference type="GO" id="GO:0005886">
    <property type="term" value="C:plasma membrane"/>
    <property type="evidence" value="ECO:0007669"/>
    <property type="project" value="UniProtKB-SubCell"/>
</dbReference>
<dbReference type="PANTHER" id="PTHR30558:SF7">
    <property type="entry name" value="TOL-PAL SYSTEM PROTEIN TOLR"/>
    <property type="match status" value="1"/>
</dbReference>
<keyword evidence="9" id="KW-0131">Cell cycle</keyword>
<keyword evidence="5 12" id="KW-0132">Cell division</keyword>
<dbReference type="Gene3D" id="3.30.420.270">
    <property type="match status" value="1"/>
</dbReference>
<accession>A0A1G8CI94</accession>
<name>A0A1G8CI94_9BURK</name>
<keyword evidence="4" id="KW-0997">Cell inner membrane</keyword>
<evidence type="ECO:0000256" key="8">
    <source>
        <dbReference type="ARBA" id="ARBA00023136"/>
    </source>
</evidence>
<evidence type="ECO:0000256" key="4">
    <source>
        <dbReference type="ARBA" id="ARBA00022519"/>
    </source>
</evidence>
<dbReference type="GO" id="GO:0015031">
    <property type="term" value="P:protein transport"/>
    <property type="evidence" value="ECO:0007669"/>
    <property type="project" value="UniProtKB-KW"/>
</dbReference>
<organism evidence="12 13">
    <name type="scientific">Paraburkholderia phenazinium</name>
    <dbReference type="NCBI Taxonomy" id="60549"/>
    <lineage>
        <taxon>Bacteria</taxon>
        <taxon>Pseudomonadati</taxon>
        <taxon>Pseudomonadota</taxon>
        <taxon>Betaproteobacteria</taxon>
        <taxon>Burkholderiales</taxon>
        <taxon>Burkholderiaceae</taxon>
        <taxon>Paraburkholderia</taxon>
    </lineage>
</organism>
<evidence type="ECO:0000313" key="12">
    <source>
        <dbReference type="EMBL" id="SDH45165.1"/>
    </source>
</evidence>
<dbReference type="EMBL" id="FNCJ01000010">
    <property type="protein sequence ID" value="SDH45165.1"/>
    <property type="molecule type" value="Genomic_DNA"/>
</dbReference>
<feature type="transmembrane region" description="Helical" evidence="11">
    <location>
        <begin position="21"/>
        <end position="46"/>
    </location>
</feature>
<dbReference type="GO" id="GO:0022857">
    <property type="term" value="F:transmembrane transporter activity"/>
    <property type="evidence" value="ECO:0007669"/>
    <property type="project" value="InterPro"/>
</dbReference>
<dbReference type="NCBIfam" id="TIGR02801">
    <property type="entry name" value="tolR"/>
    <property type="match status" value="1"/>
</dbReference>
<keyword evidence="10" id="KW-0813">Transport</keyword>
<evidence type="ECO:0000256" key="6">
    <source>
        <dbReference type="ARBA" id="ARBA00022692"/>
    </source>
</evidence>
<dbReference type="InterPro" id="IPR003400">
    <property type="entry name" value="ExbD"/>
</dbReference>
<reference evidence="12 13" key="1">
    <citation type="submission" date="2016-10" db="EMBL/GenBank/DDBJ databases">
        <authorList>
            <person name="de Groot N.N."/>
        </authorList>
    </citation>
    <scope>NUCLEOTIDE SEQUENCE [LARGE SCALE GENOMIC DNA]</scope>
    <source>
        <strain evidence="12 13">LMG 2247</strain>
    </source>
</reference>
<keyword evidence="3" id="KW-1003">Cell membrane</keyword>
<protein>
    <submittedName>
        <fullName evidence="12">Cell division and transport-associated protein TolR</fullName>
    </submittedName>
</protein>
<evidence type="ECO:0000256" key="3">
    <source>
        <dbReference type="ARBA" id="ARBA00022475"/>
    </source>
</evidence>
<dbReference type="Proteomes" id="UP000199706">
    <property type="component" value="Unassembled WGS sequence"/>
</dbReference>
<evidence type="ECO:0000256" key="10">
    <source>
        <dbReference type="RuleBase" id="RU003879"/>
    </source>
</evidence>
<evidence type="ECO:0000256" key="5">
    <source>
        <dbReference type="ARBA" id="ARBA00022618"/>
    </source>
</evidence>
<comment type="similarity">
    <text evidence="2 10">Belongs to the ExbD/TolR family.</text>
</comment>
<dbReference type="OrthoDB" id="9798629at2"/>
<sequence length="150" mass="16214">MAGSSSRSSSMRGGRSRRAMADINVVPYIDVMLVLLVIFMVTAPLVAPSIVNLPTVGGAAPQQQTPPVVVNIRADGNMNVKYKDDNGAMQQEDMTRADLNSFVTDREQSHPDQPVVIAADKTVKYEAVMNVMSDLKARGVKRVGLLVKSQ</sequence>
<keyword evidence="6 10" id="KW-0812">Transmembrane</keyword>
<dbReference type="PANTHER" id="PTHR30558">
    <property type="entry name" value="EXBD MEMBRANE COMPONENT OF PMF-DRIVEN MACROMOLECULE IMPORT SYSTEM"/>
    <property type="match status" value="1"/>
</dbReference>
<evidence type="ECO:0000256" key="11">
    <source>
        <dbReference type="SAM" id="Phobius"/>
    </source>
</evidence>
<keyword evidence="10" id="KW-0653">Protein transport</keyword>
<evidence type="ECO:0000256" key="1">
    <source>
        <dbReference type="ARBA" id="ARBA00004162"/>
    </source>
</evidence>
<keyword evidence="7 11" id="KW-1133">Transmembrane helix</keyword>